<evidence type="ECO:0000256" key="2">
    <source>
        <dbReference type="ARBA" id="ARBA00022723"/>
    </source>
</evidence>
<name>A0A7C4LQM2_9PLAN</name>
<dbReference type="InterPro" id="IPR029062">
    <property type="entry name" value="Class_I_gatase-like"/>
</dbReference>
<dbReference type="Gene3D" id="3.40.50.850">
    <property type="entry name" value="Isochorismatase-like"/>
    <property type="match status" value="1"/>
</dbReference>
<dbReference type="Pfam" id="PF06283">
    <property type="entry name" value="ThuA"/>
    <property type="match status" value="1"/>
</dbReference>
<dbReference type="PANTHER" id="PTHR33546:SF1">
    <property type="entry name" value="LARGE, MULTIFUNCTIONAL SECRETED PROTEIN"/>
    <property type="match status" value="1"/>
</dbReference>
<dbReference type="SUPFAM" id="SSF52499">
    <property type="entry name" value="Isochorismatase-like hydrolases"/>
    <property type="match status" value="1"/>
</dbReference>
<protein>
    <submittedName>
        <fullName evidence="7">C-type cytochrome</fullName>
    </submittedName>
</protein>
<keyword evidence="2 4" id="KW-0479">Metal-binding</keyword>
<gene>
    <name evidence="7" type="ORF">ENS64_09355</name>
</gene>
<reference evidence="7" key="1">
    <citation type="journal article" date="2020" name="mSystems">
        <title>Genome- and Community-Level Interaction Insights into Carbon Utilization and Element Cycling Functions of Hydrothermarchaeota in Hydrothermal Sediment.</title>
        <authorList>
            <person name="Zhou Z."/>
            <person name="Liu Y."/>
            <person name="Xu W."/>
            <person name="Pan J."/>
            <person name="Luo Z.H."/>
            <person name="Li M."/>
        </authorList>
    </citation>
    <scope>NUCLEOTIDE SEQUENCE [LARGE SCALE GENOMIC DNA]</scope>
    <source>
        <strain evidence="7">SpSt-508</strain>
    </source>
</reference>
<dbReference type="InterPro" id="IPR036380">
    <property type="entry name" value="Isochorismatase-like_sf"/>
</dbReference>
<evidence type="ECO:0000256" key="3">
    <source>
        <dbReference type="ARBA" id="ARBA00023004"/>
    </source>
</evidence>
<dbReference type="InterPro" id="IPR008979">
    <property type="entry name" value="Galactose-bd-like_sf"/>
</dbReference>
<feature type="domain" description="Cytochrome c" evidence="6">
    <location>
        <begin position="1569"/>
        <end position="1702"/>
    </location>
</feature>
<dbReference type="Gene3D" id="1.10.760.10">
    <property type="entry name" value="Cytochrome c-like domain"/>
    <property type="match status" value="1"/>
</dbReference>
<dbReference type="GO" id="GO:0009055">
    <property type="term" value="F:electron transfer activity"/>
    <property type="evidence" value="ECO:0007669"/>
    <property type="project" value="InterPro"/>
</dbReference>
<feature type="region of interest" description="Disordered" evidence="5">
    <location>
        <begin position="535"/>
        <end position="559"/>
    </location>
</feature>
<dbReference type="SUPFAM" id="SSF46626">
    <property type="entry name" value="Cytochrome c"/>
    <property type="match status" value="1"/>
</dbReference>
<dbReference type="Gene3D" id="2.60.120.260">
    <property type="entry name" value="Galactose-binding domain-like"/>
    <property type="match status" value="1"/>
</dbReference>
<dbReference type="Gene3D" id="2.120.10.30">
    <property type="entry name" value="TolB, C-terminal domain"/>
    <property type="match status" value="1"/>
</dbReference>
<keyword evidence="1 4" id="KW-0349">Heme</keyword>
<dbReference type="SUPFAM" id="SSF50952">
    <property type="entry name" value="Soluble quinoprotein glucose dehydrogenase"/>
    <property type="match status" value="1"/>
</dbReference>
<accession>A0A7C4LQM2</accession>
<dbReference type="EMBL" id="DSVQ01000012">
    <property type="protein sequence ID" value="HGT39451.1"/>
    <property type="molecule type" value="Genomic_DNA"/>
</dbReference>
<dbReference type="NCBIfam" id="TIGR02603">
    <property type="entry name" value="CxxCH_TIGR02603"/>
    <property type="match status" value="1"/>
</dbReference>
<dbReference type="InterPro" id="IPR013428">
    <property type="entry name" value="Membrane-bound_put_N"/>
</dbReference>
<sequence length="1706" mass="190587">MTKRSRKWRAGLTALLGMAAWAWSWELCVVWAAEPLTLHLRKRVEVAPQTGRYRAEVETRQWDPAKTAIVVCDMWDTHTCPNAAARVAEMAPRMNEVLRAARHRGVLIIHCPSNTMEFYKDHPGRKLAQQAPPVPTARPLERWCYLDPEREGKLPIDDSDGGCDGPTTWKKGDPYPWTRQIATLEIREGDAITDSAEAYYLMRQRGIENVIVMGVHTNMCVLGRPFSIRQLVYQGLNVALMRDMTDTMYNPERPPFVSHFTGTDLVVEHIEKYWCPTLISGDFLDGKEFRFREDRRPHLVIVSAEDEYRTEETLPRFAAAHLGKEFRVSFVFGHPVPKDAGADRNRLRYDLPGLEVLDDADVLLVSVRRRPLPKEQLDRFRRYVAAGKPVVGIRTASHPFHLRNQPPPEGLADWPEWDRDVIGGNYSNHHGNDLKAWVWPLEGVRHPILDGIPSGEWEVAGSLYVTSPLRTHTTELLRGRCEGIAQHEPVAWTFQRADGGRTFYTSLGHPHNFDSPAFQRLLLNGIRWAAGLDQRQAPPPVREESQGECGSEDGTAQQQAIPPEWTRMPVPGTWDNHRPELADYDGFAWYRCAVTIPESWKSRALYLYVEKVDNACETFFNGVKVGVSGTLPPQYTSGLATNEHRYVLPEDLVKFGAANTVAIRVYDHDGAGGFKGRAPAVLGNHEAISLEGTWEFRAGDDLRWAKEPVTTLAPFDRVGPPPRLSPFATVIRRQTQDQPLSPRASRDLFKVPDDLEVELVLSEPTISQPLYLSFDERGRLWVLNYLQYPEPAGLKLISKDQWWRAVYDKVPEPPPRGVKGADKITIHEDTDGDGAFDKHTTFLDGLNIATSFARGRGGVFVLNPPYLLFYPDKNNDDVPDGDPEVLLTGFGLEDTHSVVNSLRWGPDGWLYAAQGSTVSANVKRPGEKTGVFSQGQNIWRYHPETGRYEIFCEGGGNAFSVEIDASGRIFSGSNGGNTHGFHYVQGGYLIKGFSKHGALSNPYSFGYFPAMEHGNYARFTHNFLIYEGDALPPAYRGKLFGVNPMNNHVVISELLPVGSTFKTRDLGFAIESGDSWFRPVDIKDGPDGNIYIADWYDGQLAHTANYQGGMDRERGRIYRIRAKPSAGRAPTVQTPADLGRLSPPQLVELLEHPNRWHRQTALRLLADRPDPHLAAVLHDRLLRATGRPALDLLWALHARGPLPEEASAAAVAHPTPVVREWTWRLVFDHHSALTPQLYEVFRAALEGETERNVLCQVASSAKRMARADQALPIIRHLLTRSAYVDDPRYPLLVWWALEAQVKPARDAVLALFDDPALWREPLVEKEILSRLMRRFAATGQRADLAVCAHLLKKSPSPEATAALMRGFEEAYQGRSLSNVPAELVEALAAAGGGSLALKIRQNDPAAVTEALKQLADEKTPSQRRAELAAVLGETRPAAALPVLLSVLERTADDTVRGAVLSALASFNDDRIPAAVLKQYSQMTDDVRPVAQALLASRKTWAMAFVEAVEQGVIAKTSIPLETVRKLTMHPDSPLQARVQQLWGPVEGASTAEMQQELERLTNILAEHAGDPYPGKKLYMQMCGKCHKLHDQGGQIGPDLTTFKRDDVRAMLVNILNPSAEIREGFELYAAVTDDGRVVTGFLVEQDPQVVVLRTTVGETVSLERESLEELRRLPQSPMPEGQLKDLSPDQIRDLFAYLRSAQPLND</sequence>
<dbReference type="InterPro" id="IPR036909">
    <property type="entry name" value="Cyt_c-like_dom_sf"/>
</dbReference>
<organism evidence="7">
    <name type="scientific">Schlesneria paludicola</name>
    <dbReference type="NCBI Taxonomy" id="360056"/>
    <lineage>
        <taxon>Bacteria</taxon>
        <taxon>Pseudomonadati</taxon>
        <taxon>Planctomycetota</taxon>
        <taxon>Planctomycetia</taxon>
        <taxon>Planctomycetales</taxon>
        <taxon>Planctomycetaceae</taxon>
        <taxon>Schlesneria</taxon>
    </lineage>
</organism>
<evidence type="ECO:0000256" key="5">
    <source>
        <dbReference type="SAM" id="MobiDB-lite"/>
    </source>
</evidence>
<dbReference type="InterPro" id="IPR029010">
    <property type="entry name" value="ThuA-like"/>
</dbReference>
<dbReference type="Gene3D" id="3.40.50.880">
    <property type="match status" value="1"/>
</dbReference>
<proteinExistence type="predicted"/>
<dbReference type="InterPro" id="IPR013427">
    <property type="entry name" value="Haem-bd_dom_put"/>
</dbReference>
<comment type="caution">
    <text evidence="7">The sequence shown here is derived from an EMBL/GenBank/DDBJ whole genome shotgun (WGS) entry which is preliminary data.</text>
</comment>
<evidence type="ECO:0000256" key="1">
    <source>
        <dbReference type="ARBA" id="ARBA00022617"/>
    </source>
</evidence>
<dbReference type="PANTHER" id="PTHR33546">
    <property type="entry name" value="LARGE, MULTIFUNCTIONAL SECRETED PROTEIN-RELATED"/>
    <property type="match status" value="1"/>
</dbReference>
<dbReference type="Gene3D" id="1.25.10.10">
    <property type="entry name" value="Leucine-rich Repeat Variant"/>
    <property type="match status" value="1"/>
</dbReference>
<dbReference type="InterPro" id="IPR011042">
    <property type="entry name" value="6-blade_b-propeller_TolB-like"/>
</dbReference>
<dbReference type="InterPro" id="IPR011989">
    <property type="entry name" value="ARM-like"/>
</dbReference>
<dbReference type="NCBIfam" id="TIGR02604">
    <property type="entry name" value="Piru_Ver_Nterm"/>
    <property type="match status" value="1"/>
</dbReference>
<dbReference type="PROSITE" id="PS51007">
    <property type="entry name" value="CYTC"/>
    <property type="match status" value="1"/>
</dbReference>
<dbReference type="GO" id="GO:0020037">
    <property type="term" value="F:heme binding"/>
    <property type="evidence" value="ECO:0007669"/>
    <property type="project" value="InterPro"/>
</dbReference>
<dbReference type="InterPro" id="IPR009056">
    <property type="entry name" value="Cyt_c-like_dom"/>
</dbReference>
<evidence type="ECO:0000313" key="7">
    <source>
        <dbReference type="EMBL" id="HGT39451.1"/>
    </source>
</evidence>
<dbReference type="SUPFAM" id="SSF52317">
    <property type="entry name" value="Class I glutamine amidotransferase-like"/>
    <property type="match status" value="1"/>
</dbReference>
<dbReference type="GO" id="GO:0046872">
    <property type="term" value="F:metal ion binding"/>
    <property type="evidence" value="ECO:0007669"/>
    <property type="project" value="UniProtKB-KW"/>
</dbReference>
<dbReference type="InterPro" id="IPR011041">
    <property type="entry name" value="Quinoprot_gluc/sorb_DH_b-prop"/>
</dbReference>
<evidence type="ECO:0000259" key="6">
    <source>
        <dbReference type="PROSITE" id="PS51007"/>
    </source>
</evidence>
<dbReference type="SUPFAM" id="SSF49785">
    <property type="entry name" value="Galactose-binding domain-like"/>
    <property type="match status" value="1"/>
</dbReference>
<keyword evidence="3 4" id="KW-0408">Iron</keyword>
<dbReference type="InterPro" id="IPR055557">
    <property type="entry name" value="DUF7133"/>
</dbReference>
<evidence type="ECO:0000256" key="4">
    <source>
        <dbReference type="PROSITE-ProRule" id="PRU00433"/>
    </source>
</evidence>
<dbReference type="Pfam" id="PF23500">
    <property type="entry name" value="DUF7133"/>
    <property type="match status" value="1"/>
</dbReference>